<dbReference type="InterPro" id="IPR003879">
    <property type="entry name" value="Butyrophylin_SPRY"/>
</dbReference>
<sequence length="445" mass="51474">MSADSFQDDFTCSICFKHFIDPVTLGCGHSFCMPCLCICWEEAQDPPRCPVCRATSHPVNLKTNIILKTRVFLARRTRPYELPSSAEQTCEIHMSTKSFFCEVTKDALCFPCCQSKAHVTHGHCSIEWMAEEYRQKLLKQMRSVWEKTQENKRNLNRETSKVRMWEGYVTLWRKMIFAEYWKMCPLGDHEETRYLERIEEESKEIFQQLKESQHNMDVKGQLLRGIYEELKELCRRPDMDLLQGFETVLEKSESAQLHMPQPLVPELGSCPRPGLINWLDQFQVYVALDNETVTCQVPLFEDLRRLLSDRPDVANNPTRSKYFLAWGAESFTSGQHCWEVDVADCANWAIGFCNDSWTRKNDMVVDSEGIFLLFCIKENNQCHLFTSSPLLPQYVKRPLGHVGVFLDYEGGVVSFVNVARRSLICSFLSCSFSSPLRPFLCSGHP</sequence>
<dbReference type="SUPFAM" id="SSF57845">
    <property type="entry name" value="B-box zinc-binding domain"/>
    <property type="match status" value="1"/>
</dbReference>
<dbReference type="InterPro" id="IPR001841">
    <property type="entry name" value="Znf_RING"/>
</dbReference>
<reference evidence="8" key="1">
    <citation type="submission" date="2025-08" db="UniProtKB">
        <authorList>
            <consortium name="RefSeq"/>
        </authorList>
    </citation>
    <scope>IDENTIFICATION</scope>
</reference>
<dbReference type="InterPro" id="IPR013083">
    <property type="entry name" value="Znf_RING/FYVE/PHD"/>
</dbReference>
<feature type="domain" description="B30.2/SPRY" evidence="6">
    <location>
        <begin position="266"/>
        <end position="445"/>
    </location>
</feature>
<proteinExistence type="predicted"/>
<accession>A0ABM5E0F9</accession>
<evidence type="ECO:0000259" key="5">
    <source>
        <dbReference type="PROSITE" id="PS50089"/>
    </source>
</evidence>
<evidence type="ECO:0000259" key="6">
    <source>
        <dbReference type="PROSITE" id="PS50188"/>
    </source>
</evidence>
<dbReference type="InterPro" id="IPR003877">
    <property type="entry name" value="SPRY_dom"/>
</dbReference>
<dbReference type="RefSeq" id="XP_072826635.1">
    <property type="nucleotide sequence ID" value="XM_072970534.1"/>
</dbReference>
<dbReference type="Gene3D" id="3.30.160.60">
    <property type="entry name" value="Classic Zinc Finger"/>
    <property type="match status" value="1"/>
</dbReference>
<dbReference type="Proteomes" id="UP001652581">
    <property type="component" value="Chromosome 10"/>
</dbReference>
<dbReference type="SUPFAM" id="SSF49899">
    <property type="entry name" value="Concanavalin A-like lectins/glucanases"/>
    <property type="match status" value="1"/>
</dbReference>
<evidence type="ECO:0000313" key="7">
    <source>
        <dbReference type="Proteomes" id="UP001652581"/>
    </source>
</evidence>
<dbReference type="PANTHER" id="PTHR24103">
    <property type="entry name" value="E3 UBIQUITIN-PROTEIN LIGASE TRIM"/>
    <property type="match status" value="1"/>
</dbReference>
<dbReference type="Gene3D" id="2.60.120.920">
    <property type="match status" value="1"/>
</dbReference>
<dbReference type="InterPro" id="IPR050143">
    <property type="entry name" value="TRIM/RBCC"/>
</dbReference>
<organism evidence="7 8">
    <name type="scientific">Vicugna pacos</name>
    <name type="common">Alpaca</name>
    <name type="synonym">Lama pacos</name>
    <dbReference type="NCBI Taxonomy" id="30538"/>
    <lineage>
        <taxon>Eukaryota</taxon>
        <taxon>Metazoa</taxon>
        <taxon>Chordata</taxon>
        <taxon>Craniata</taxon>
        <taxon>Vertebrata</taxon>
        <taxon>Euteleostomi</taxon>
        <taxon>Mammalia</taxon>
        <taxon>Eutheria</taxon>
        <taxon>Laurasiatheria</taxon>
        <taxon>Artiodactyla</taxon>
        <taxon>Tylopoda</taxon>
        <taxon>Camelidae</taxon>
        <taxon>Vicugna</taxon>
    </lineage>
</organism>
<dbReference type="Pfam" id="PF00622">
    <property type="entry name" value="SPRY"/>
    <property type="match status" value="1"/>
</dbReference>
<protein>
    <submittedName>
        <fullName evidence="8">Tripartite motif-containing protein 43-like</fullName>
    </submittedName>
</protein>
<evidence type="ECO:0000256" key="3">
    <source>
        <dbReference type="ARBA" id="ARBA00022833"/>
    </source>
</evidence>
<evidence type="ECO:0000256" key="4">
    <source>
        <dbReference type="PROSITE-ProRule" id="PRU00175"/>
    </source>
</evidence>
<gene>
    <name evidence="8" type="primary">LOC140698854</name>
</gene>
<dbReference type="GeneID" id="140698854"/>
<evidence type="ECO:0000256" key="2">
    <source>
        <dbReference type="ARBA" id="ARBA00022771"/>
    </source>
</evidence>
<dbReference type="PROSITE" id="PS50188">
    <property type="entry name" value="B302_SPRY"/>
    <property type="match status" value="1"/>
</dbReference>
<dbReference type="SUPFAM" id="SSF57850">
    <property type="entry name" value="RING/U-box"/>
    <property type="match status" value="1"/>
</dbReference>
<dbReference type="PROSITE" id="PS00518">
    <property type="entry name" value="ZF_RING_1"/>
    <property type="match status" value="1"/>
</dbReference>
<dbReference type="PRINTS" id="PR01407">
    <property type="entry name" value="BUTYPHLNCDUF"/>
</dbReference>
<dbReference type="SMART" id="SM00184">
    <property type="entry name" value="RING"/>
    <property type="match status" value="1"/>
</dbReference>
<dbReference type="PROSITE" id="PS50089">
    <property type="entry name" value="ZF_RING_2"/>
    <property type="match status" value="1"/>
</dbReference>
<dbReference type="Gene3D" id="3.30.40.10">
    <property type="entry name" value="Zinc/RING finger domain, C3HC4 (zinc finger)"/>
    <property type="match status" value="1"/>
</dbReference>
<keyword evidence="1" id="KW-0479">Metal-binding</keyword>
<keyword evidence="7" id="KW-1185">Reference proteome</keyword>
<dbReference type="InterPro" id="IPR043136">
    <property type="entry name" value="B30.2/SPRY_sf"/>
</dbReference>
<dbReference type="Pfam" id="PF13445">
    <property type="entry name" value="zf-RING_UBOX"/>
    <property type="match status" value="1"/>
</dbReference>
<keyword evidence="3" id="KW-0862">Zinc</keyword>
<dbReference type="InterPro" id="IPR001870">
    <property type="entry name" value="B30.2/SPRY"/>
</dbReference>
<dbReference type="InterPro" id="IPR027370">
    <property type="entry name" value="Znf-RING_euk"/>
</dbReference>
<dbReference type="SMART" id="SM00449">
    <property type="entry name" value="SPRY"/>
    <property type="match status" value="1"/>
</dbReference>
<dbReference type="InterPro" id="IPR013320">
    <property type="entry name" value="ConA-like_dom_sf"/>
</dbReference>
<feature type="domain" description="RING-type" evidence="5">
    <location>
        <begin position="12"/>
        <end position="53"/>
    </location>
</feature>
<evidence type="ECO:0000313" key="8">
    <source>
        <dbReference type="RefSeq" id="XP_072826635.1"/>
    </source>
</evidence>
<keyword evidence="2 4" id="KW-0863">Zinc-finger</keyword>
<evidence type="ECO:0000256" key="1">
    <source>
        <dbReference type="ARBA" id="ARBA00022723"/>
    </source>
</evidence>
<name>A0ABM5E0F9_VICPA</name>
<dbReference type="InterPro" id="IPR017907">
    <property type="entry name" value="Znf_RING_CS"/>
</dbReference>